<dbReference type="PROSITE" id="PS51635">
    <property type="entry name" value="PNPLA"/>
    <property type="match status" value="1"/>
</dbReference>
<proteinExistence type="predicted"/>
<name>A0AA36AG44_OCTVU</name>
<dbReference type="Gene3D" id="3.40.1090.10">
    <property type="entry name" value="Cytosolic phospholipase A2 catalytic domain"/>
    <property type="match status" value="1"/>
</dbReference>
<evidence type="ECO:0000256" key="1">
    <source>
        <dbReference type="ARBA" id="ARBA00022801"/>
    </source>
</evidence>
<dbReference type="Proteomes" id="UP001162480">
    <property type="component" value="Chromosome 1"/>
</dbReference>
<dbReference type="EMBL" id="OX597814">
    <property type="protein sequence ID" value="CAI9715530.1"/>
    <property type="molecule type" value="Genomic_DNA"/>
</dbReference>
<dbReference type="InterPro" id="IPR045217">
    <property type="entry name" value="PNPLA8-like"/>
</dbReference>
<evidence type="ECO:0000313" key="6">
    <source>
        <dbReference type="EMBL" id="CAI9715530.1"/>
    </source>
</evidence>
<dbReference type="GO" id="GO:0019369">
    <property type="term" value="P:arachidonate metabolic process"/>
    <property type="evidence" value="ECO:0007669"/>
    <property type="project" value="TreeGrafter"/>
</dbReference>
<keyword evidence="2 4" id="KW-0442">Lipid degradation</keyword>
<keyword evidence="7" id="KW-1185">Reference proteome</keyword>
<dbReference type="AlphaFoldDB" id="A0AA36AG44"/>
<protein>
    <submittedName>
        <fullName evidence="6">Calcium-independent phospholipase A2-gamma-like</fullName>
    </submittedName>
</protein>
<feature type="domain" description="PNPLA" evidence="5">
    <location>
        <begin position="307"/>
        <end position="501"/>
    </location>
</feature>
<dbReference type="PANTHER" id="PTHR24185">
    <property type="entry name" value="CALCIUM-INDEPENDENT PHOSPHOLIPASE A2-GAMMA"/>
    <property type="match status" value="1"/>
</dbReference>
<dbReference type="GO" id="GO:0047499">
    <property type="term" value="F:calcium-independent phospholipase A2 activity"/>
    <property type="evidence" value="ECO:0007669"/>
    <property type="project" value="TreeGrafter"/>
</dbReference>
<dbReference type="InterPro" id="IPR016035">
    <property type="entry name" value="Acyl_Trfase/lysoPLipase"/>
</dbReference>
<feature type="short sequence motif" description="DGA/G" evidence="4">
    <location>
        <begin position="488"/>
        <end position="490"/>
    </location>
</feature>
<gene>
    <name evidence="6" type="ORF">OCTVUL_1B029861</name>
</gene>
<feature type="active site" description="Proton acceptor" evidence="4">
    <location>
        <position position="488"/>
    </location>
</feature>
<dbReference type="SUPFAM" id="SSF52151">
    <property type="entry name" value="FabD/lysophospholipase-like"/>
    <property type="match status" value="1"/>
</dbReference>
<sequence>MRYWNEEKMSSIRSVPNSIVLKQKQFIFYMPKSWPASTIRIEPDQKCTTIHFRTVTKDVTSKKKRDFLYSVKDQLKNLVKRTNNIGNVATLRETDINQMIKNYYKFVEAYLENLKHAKDTKHPPSKNSYTSIQKTKDLSTFEEMMKETHESVASFYESKKDVHSQVSAKSINTASAVLNKNEPNLNKLVSWVTVKKDLDEEKTDVKKKPVIRKDFISRTAVENRSCALVNNLKLAQSISSKITRIDDLNKHLMIYPASRSIVNKAGAVQVLLRLSQSEVPSVRSRAYEALSLVGYVSPPKGRGIRILSIDGGGTRGVIALETLCKLQEACKTDLWKLFDYVCGVSTGALMLGLMILYRIPPDECCKLYKNLSQSMFTRNKFVGTGHLMWSHAFYDTKVWEDILRNHAGDTVMSKFSQKPDCPKMSALSCVVNMAKMKNYVFRTYNLPSGVYSQYPGSCKYQLWEAIRASSAAPGYYTEFQLDDLIHQDGGLLTNNPTALAIHECRLLWPDTPLQCVVSVGNGRYEPNLEMNTNKSSLKEKVVKILDSATDTEAVNTTLTDLLHPSSYFRFNPYLSEPCTLDEIRMQKLEQMQHDTRMYLRKNEYKVHRCAEKLLEQRHLYQKGLDWLQLKRDMLHNLSSKKHLILKPVICLTGNTNILNVLTSEYLTFSHM</sequence>
<evidence type="ECO:0000256" key="3">
    <source>
        <dbReference type="ARBA" id="ARBA00023098"/>
    </source>
</evidence>
<evidence type="ECO:0000313" key="7">
    <source>
        <dbReference type="Proteomes" id="UP001162480"/>
    </source>
</evidence>
<dbReference type="GO" id="GO:0016020">
    <property type="term" value="C:membrane"/>
    <property type="evidence" value="ECO:0007669"/>
    <property type="project" value="TreeGrafter"/>
</dbReference>
<accession>A0AA36AG44</accession>
<dbReference type="InterPro" id="IPR002641">
    <property type="entry name" value="PNPLA_dom"/>
</dbReference>
<feature type="short sequence motif" description="GXGXXG" evidence="4">
    <location>
        <begin position="311"/>
        <end position="316"/>
    </location>
</feature>
<dbReference type="CDD" id="cd07211">
    <property type="entry name" value="Pat_PNPLA8"/>
    <property type="match status" value="1"/>
</dbReference>
<reference evidence="6" key="1">
    <citation type="submission" date="2023-08" db="EMBL/GenBank/DDBJ databases">
        <authorList>
            <person name="Alioto T."/>
            <person name="Alioto T."/>
            <person name="Gomez Garrido J."/>
        </authorList>
    </citation>
    <scope>NUCLEOTIDE SEQUENCE</scope>
</reference>
<dbReference type="GO" id="GO:0016042">
    <property type="term" value="P:lipid catabolic process"/>
    <property type="evidence" value="ECO:0007669"/>
    <property type="project" value="UniProtKB-UniRule"/>
</dbReference>
<feature type="short sequence motif" description="GXSXG" evidence="4">
    <location>
        <begin position="343"/>
        <end position="347"/>
    </location>
</feature>
<dbReference type="Pfam" id="PF01734">
    <property type="entry name" value="Patatin"/>
    <property type="match status" value="1"/>
</dbReference>
<dbReference type="PANTHER" id="PTHR24185:SF1">
    <property type="entry name" value="CALCIUM-INDEPENDENT PHOSPHOLIPASE A2-GAMMA"/>
    <property type="match status" value="1"/>
</dbReference>
<organism evidence="6 7">
    <name type="scientific">Octopus vulgaris</name>
    <name type="common">Common octopus</name>
    <dbReference type="NCBI Taxonomy" id="6645"/>
    <lineage>
        <taxon>Eukaryota</taxon>
        <taxon>Metazoa</taxon>
        <taxon>Spiralia</taxon>
        <taxon>Lophotrochozoa</taxon>
        <taxon>Mollusca</taxon>
        <taxon>Cephalopoda</taxon>
        <taxon>Coleoidea</taxon>
        <taxon>Octopodiformes</taxon>
        <taxon>Octopoda</taxon>
        <taxon>Incirrata</taxon>
        <taxon>Octopodidae</taxon>
        <taxon>Octopus</taxon>
    </lineage>
</organism>
<keyword evidence="3 4" id="KW-0443">Lipid metabolism</keyword>
<evidence type="ECO:0000259" key="5">
    <source>
        <dbReference type="PROSITE" id="PS51635"/>
    </source>
</evidence>
<keyword evidence="1 4" id="KW-0378">Hydrolase</keyword>
<evidence type="ECO:0000256" key="4">
    <source>
        <dbReference type="PROSITE-ProRule" id="PRU01161"/>
    </source>
</evidence>
<evidence type="ECO:0000256" key="2">
    <source>
        <dbReference type="ARBA" id="ARBA00022963"/>
    </source>
</evidence>
<feature type="active site" description="Nucleophile" evidence="4">
    <location>
        <position position="345"/>
    </location>
</feature>